<evidence type="ECO:0000256" key="1">
    <source>
        <dbReference type="SAM" id="MobiDB-lite"/>
    </source>
</evidence>
<feature type="transmembrane region" description="Helical" evidence="2">
    <location>
        <begin position="368"/>
        <end position="387"/>
    </location>
</feature>
<dbReference type="Pfam" id="PF01757">
    <property type="entry name" value="Acyl_transf_3"/>
    <property type="match status" value="1"/>
</dbReference>
<feature type="transmembrane region" description="Helical" evidence="2">
    <location>
        <begin position="418"/>
        <end position="436"/>
    </location>
</feature>
<evidence type="ECO:0000259" key="3">
    <source>
        <dbReference type="Pfam" id="PF01757"/>
    </source>
</evidence>
<proteinExistence type="predicted"/>
<gene>
    <name evidence="4" type="ORF">CA984_23960</name>
</gene>
<feature type="transmembrane region" description="Helical" evidence="2">
    <location>
        <begin position="294"/>
        <end position="313"/>
    </location>
</feature>
<evidence type="ECO:0000256" key="2">
    <source>
        <dbReference type="SAM" id="Phobius"/>
    </source>
</evidence>
<feature type="compositionally biased region" description="Low complexity" evidence="1">
    <location>
        <begin position="62"/>
        <end position="81"/>
    </location>
</feature>
<keyword evidence="2" id="KW-0812">Transmembrane</keyword>
<keyword evidence="2" id="KW-0472">Membrane</keyword>
<feature type="transmembrane region" description="Helical" evidence="2">
    <location>
        <begin position="393"/>
        <end position="411"/>
    </location>
</feature>
<dbReference type="EMBL" id="NGFP01000117">
    <property type="protein sequence ID" value="OUC94031.1"/>
    <property type="molecule type" value="Genomic_DNA"/>
</dbReference>
<keyword evidence="5" id="KW-1185">Reference proteome</keyword>
<feature type="transmembrane region" description="Helical" evidence="2">
    <location>
        <begin position="267"/>
        <end position="288"/>
    </location>
</feature>
<dbReference type="AlphaFoldDB" id="A0A243RH57"/>
<dbReference type="PANTHER" id="PTHR23028:SF131">
    <property type="entry name" value="BLR2367 PROTEIN"/>
    <property type="match status" value="1"/>
</dbReference>
<keyword evidence="2" id="KW-1133">Transmembrane helix</keyword>
<feature type="transmembrane region" description="Helical" evidence="2">
    <location>
        <begin position="149"/>
        <end position="167"/>
    </location>
</feature>
<feature type="transmembrane region" description="Helical" evidence="2">
    <location>
        <begin position="318"/>
        <end position="337"/>
    </location>
</feature>
<dbReference type="GO" id="GO:0016020">
    <property type="term" value="C:membrane"/>
    <property type="evidence" value="ECO:0007669"/>
    <property type="project" value="TreeGrafter"/>
</dbReference>
<dbReference type="PANTHER" id="PTHR23028">
    <property type="entry name" value="ACETYLTRANSFERASE"/>
    <property type="match status" value="1"/>
</dbReference>
<dbReference type="GO" id="GO:0000271">
    <property type="term" value="P:polysaccharide biosynthetic process"/>
    <property type="evidence" value="ECO:0007669"/>
    <property type="project" value="TreeGrafter"/>
</dbReference>
<accession>A0A243RH57</accession>
<sequence length="493" mass="52811">MSAMIVYMTVPEPNGDSRRRTRSGTGLSVMTLVTTMLSRAGHAVSALSACATGRRAARRAGRAGAAGPPHPLTGTPAPQTTGTPALQTLIASMSRMPIIHEAPQQTRRRLAWLDALRGVAALVVVLEHALEPLLPEAQLPLKAVFEPGWYGVTVFFLVSGYIVPASLERRGSVRAFWISRFFRLYPLFGVCVAGMALLVTVGWDDLHIWWSSRPVSLSLGHLTMLQNLLYMPNLVNVLWTLSYEMAFYLLLTVMFTFGVNRGSTMGALGFTAVAVLGAGALPVTLLSAGGPGQMLTVTLLVTALVAVGLAAVLKGSGAVRQAGAIVIGVTVLGLLAVNQRYPGPWQGLLILATMFAGTALYRAEQSEISWRQAGWVALVPLGGIWLARGEFGLQTAIAAAWITFAAGMALRHRRAPRALAWLGLVSYSIYLLHPLLLETVQRFWSEPLAVPLGLRLVALACAVALLLGLSALTWRFVEVPAQRLGKRLASGDR</sequence>
<dbReference type="GO" id="GO:0016747">
    <property type="term" value="F:acyltransferase activity, transferring groups other than amino-acyl groups"/>
    <property type="evidence" value="ECO:0007669"/>
    <property type="project" value="InterPro"/>
</dbReference>
<evidence type="ECO:0000313" key="5">
    <source>
        <dbReference type="Proteomes" id="UP000194761"/>
    </source>
</evidence>
<reference evidence="4 5" key="1">
    <citation type="submission" date="2017-05" db="EMBL/GenBank/DDBJ databases">
        <title>Biotechnological potential of actinobacteria isolated from South African environments.</title>
        <authorList>
            <person name="Le Roes-Hill M."/>
            <person name="Prins A."/>
            <person name="Durrell K.A."/>
        </authorList>
    </citation>
    <scope>NUCLEOTIDE SEQUENCE [LARGE SCALE GENOMIC DNA]</scope>
    <source>
        <strain evidence="4">M26</strain>
    </source>
</reference>
<feature type="region of interest" description="Disordered" evidence="1">
    <location>
        <begin position="58"/>
        <end position="81"/>
    </location>
</feature>
<evidence type="ECO:0000313" key="4">
    <source>
        <dbReference type="EMBL" id="OUC94031.1"/>
    </source>
</evidence>
<dbReference type="Proteomes" id="UP000194761">
    <property type="component" value="Unassembled WGS sequence"/>
</dbReference>
<feature type="transmembrane region" description="Helical" evidence="2">
    <location>
        <begin position="343"/>
        <end position="361"/>
    </location>
</feature>
<feature type="transmembrane region" description="Helical" evidence="2">
    <location>
        <begin position="456"/>
        <end position="477"/>
    </location>
</feature>
<feature type="transmembrane region" description="Helical" evidence="2">
    <location>
        <begin position="230"/>
        <end position="255"/>
    </location>
</feature>
<dbReference type="RefSeq" id="WP_086575823.1">
    <property type="nucleotide sequence ID" value="NZ_NGFP01000117.1"/>
</dbReference>
<organism evidence="4 5">
    <name type="scientific">Streptosporangium minutum</name>
    <dbReference type="NCBI Taxonomy" id="569862"/>
    <lineage>
        <taxon>Bacteria</taxon>
        <taxon>Bacillati</taxon>
        <taxon>Actinomycetota</taxon>
        <taxon>Actinomycetes</taxon>
        <taxon>Streptosporangiales</taxon>
        <taxon>Streptosporangiaceae</taxon>
        <taxon>Streptosporangium</taxon>
    </lineage>
</organism>
<feature type="domain" description="Acyltransferase 3" evidence="3">
    <location>
        <begin position="111"/>
        <end position="469"/>
    </location>
</feature>
<name>A0A243RH57_9ACTN</name>
<comment type="caution">
    <text evidence="4">The sequence shown here is derived from an EMBL/GenBank/DDBJ whole genome shotgun (WGS) entry which is preliminary data.</text>
</comment>
<protein>
    <recommendedName>
        <fullName evidence="3">Acyltransferase 3 domain-containing protein</fullName>
    </recommendedName>
</protein>
<feature type="transmembrane region" description="Helical" evidence="2">
    <location>
        <begin position="187"/>
        <end position="210"/>
    </location>
</feature>
<dbReference type="InterPro" id="IPR002656">
    <property type="entry name" value="Acyl_transf_3_dom"/>
</dbReference>
<dbReference type="InterPro" id="IPR050879">
    <property type="entry name" value="Acyltransferase_3"/>
</dbReference>